<evidence type="ECO:0000313" key="3">
    <source>
        <dbReference type="Proteomes" id="UP000807342"/>
    </source>
</evidence>
<gene>
    <name evidence="2" type="ORF">P691DRAFT_761546</name>
</gene>
<dbReference type="Proteomes" id="UP000807342">
    <property type="component" value="Unassembled WGS sequence"/>
</dbReference>
<keyword evidence="3" id="KW-1185">Reference proteome</keyword>
<name>A0A9P5X803_9AGAR</name>
<feature type="signal peptide" evidence="1">
    <location>
        <begin position="1"/>
        <end position="19"/>
    </location>
</feature>
<evidence type="ECO:0000256" key="1">
    <source>
        <dbReference type="SAM" id="SignalP"/>
    </source>
</evidence>
<evidence type="ECO:0008006" key="4">
    <source>
        <dbReference type="Google" id="ProtNLM"/>
    </source>
</evidence>
<sequence length="194" mass="19850">MRVTTLLATLLAGSAAIAASPSPRGLGPNLNAGNHYGAPTPPWGPGAHPGWYFGKHPEAHPGLTCLSGLICGILKLLPLGLQCPKTPPGTTPSTPSDGYTQTFSNLSGATQAGDYMTFGLVDTVADCKAMCNTVPGCGFVNTYHDVNGKNGSPLLTCSLFRNCHTAADATNTGGQTQPNGSVNHIANSDGWCKA</sequence>
<keyword evidence="1" id="KW-0732">Signal</keyword>
<evidence type="ECO:0000313" key="2">
    <source>
        <dbReference type="EMBL" id="KAF9446538.1"/>
    </source>
</evidence>
<dbReference type="AlphaFoldDB" id="A0A9P5X803"/>
<proteinExistence type="predicted"/>
<accession>A0A9P5X803</accession>
<comment type="caution">
    <text evidence="2">The sequence shown here is derived from an EMBL/GenBank/DDBJ whole genome shotgun (WGS) entry which is preliminary data.</text>
</comment>
<organism evidence="2 3">
    <name type="scientific">Macrolepiota fuliginosa MF-IS2</name>
    <dbReference type="NCBI Taxonomy" id="1400762"/>
    <lineage>
        <taxon>Eukaryota</taxon>
        <taxon>Fungi</taxon>
        <taxon>Dikarya</taxon>
        <taxon>Basidiomycota</taxon>
        <taxon>Agaricomycotina</taxon>
        <taxon>Agaricomycetes</taxon>
        <taxon>Agaricomycetidae</taxon>
        <taxon>Agaricales</taxon>
        <taxon>Agaricineae</taxon>
        <taxon>Agaricaceae</taxon>
        <taxon>Macrolepiota</taxon>
    </lineage>
</organism>
<dbReference type="OrthoDB" id="271448at2759"/>
<reference evidence="2" key="1">
    <citation type="submission" date="2020-11" db="EMBL/GenBank/DDBJ databases">
        <authorList>
            <consortium name="DOE Joint Genome Institute"/>
            <person name="Ahrendt S."/>
            <person name="Riley R."/>
            <person name="Andreopoulos W."/>
            <person name="Labutti K."/>
            <person name="Pangilinan J."/>
            <person name="Ruiz-Duenas F.J."/>
            <person name="Barrasa J.M."/>
            <person name="Sanchez-Garcia M."/>
            <person name="Camarero S."/>
            <person name="Miyauchi S."/>
            <person name="Serrano A."/>
            <person name="Linde D."/>
            <person name="Babiker R."/>
            <person name="Drula E."/>
            <person name="Ayuso-Fernandez I."/>
            <person name="Pacheco R."/>
            <person name="Padilla G."/>
            <person name="Ferreira P."/>
            <person name="Barriuso J."/>
            <person name="Kellner H."/>
            <person name="Castanera R."/>
            <person name="Alfaro M."/>
            <person name="Ramirez L."/>
            <person name="Pisabarro A.G."/>
            <person name="Kuo A."/>
            <person name="Tritt A."/>
            <person name="Lipzen A."/>
            <person name="He G."/>
            <person name="Yan M."/>
            <person name="Ng V."/>
            <person name="Cullen D."/>
            <person name="Martin F."/>
            <person name="Rosso M.-N."/>
            <person name="Henrissat B."/>
            <person name="Hibbett D."/>
            <person name="Martinez A.T."/>
            <person name="Grigoriev I.V."/>
        </authorList>
    </citation>
    <scope>NUCLEOTIDE SEQUENCE</scope>
    <source>
        <strain evidence="2">MF-IS2</strain>
    </source>
</reference>
<dbReference type="EMBL" id="MU151240">
    <property type="protein sequence ID" value="KAF9446538.1"/>
    <property type="molecule type" value="Genomic_DNA"/>
</dbReference>
<feature type="chain" id="PRO_5040373204" description="Apple domain-containing protein" evidence="1">
    <location>
        <begin position="20"/>
        <end position="194"/>
    </location>
</feature>
<protein>
    <recommendedName>
        <fullName evidence="4">Apple domain-containing protein</fullName>
    </recommendedName>
</protein>